<dbReference type="Proteomes" id="UP000003277">
    <property type="component" value="Unassembled WGS sequence"/>
</dbReference>
<comment type="similarity">
    <text evidence="1">Belongs to the peptidase A24 family.</text>
</comment>
<accession>H1D0C1</accession>
<sequence length="193" mass="21179">MKRAGEEGTVFWDRLWRHRKWQALWAGGVLGYGALLVRGPSFFSPALFVLLLTLAALEDCRTGYLSDGWSLLLAVTGFMTAFRRQGAGDSLLSAALVFTIYVVLYLVSQKSMGTGDLVLSTGVAFWLSPLTALLFIWFSALSALLFLAIPLLLGRKKAGDPVRFGPFIALGGVMAYGWQEIWGPLLPPWFPFG</sequence>
<evidence type="ECO:0000256" key="2">
    <source>
        <dbReference type="SAM" id="Phobius"/>
    </source>
</evidence>
<dbReference type="GO" id="GO:0006465">
    <property type="term" value="P:signal peptide processing"/>
    <property type="evidence" value="ECO:0007669"/>
    <property type="project" value="TreeGrafter"/>
</dbReference>
<dbReference type="GO" id="GO:0004190">
    <property type="term" value="F:aspartic-type endopeptidase activity"/>
    <property type="evidence" value="ECO:0007669"/>
    <property type="project" value="InterPro"/>
</dbReference>
<dbReference type="PANTHER" id="PTHR30487:SF0">
    <property type="entry name" value="PREPILIN LEADER PEPTIDASE_N-METHYLTRANSFERASE-RELATED"/>
    <property type="match status" value="1"/>
</dbReference>
<reference evidence="4 5" key="1">
    <citation type="submission" date="2011-11" db="EMBL/GenBank/DDBJ databases">
        <title>The Genome Sequence of Dialister succinatiphilus YIT 11850.</title>
        <authorList>
            <consortium name="The Broad Institute Genome Sequencing Platform"/>
            <person name="Earl A."/>
            <person name="Ward D."/>
            <person name="Feldgarden M."/>
            <person name="Gevers D."/>
            <person name="Morotomi M."/>
            <person name="Young S.K."/>
            <person name="Zeng Q."/>
            <person name="Gargeya S."/>
            <person name="Fitzgerald M."/>
            <person name="Haas B."/>
            <person name="Abouelleil A."/>
            <person name="Alvarado L."/>
            <person name="Arachchi H.M."/>
            <person name="Berlin A."/>
            <person name="Brown A."/>
            <person name="Chapman S.B."/>
            <person name="Dunbar C."/>
            <person name="Gearin G."/>
            <person name="Goldberg J."/>
            <person name="Griggs A."/>
            <person name="Gujja S."/>
            <person name="Heiman D."/>
            <person name="Howarth C."/>
            <person name="Lui A."/>
            <person name="MacDonald P.J.P."/>
            <person name="Montmayeur A."/>
            <person name="Murphy C."/>
            <person name="Neiman D."/>
            <person name="Pearson M."/>
            <person name="Priest M."/>
            <person name="Roberts A."/>
            <person name="Saif S."/>
            <person name="Shea T."/>
            <person name="Sisk P."/>
            <person name="Stolte C."/>
            <person name="Sykes S."/>
            <person name="Wortman J."/>
            <person name="Nusbaum C."/>
            <person name="Birren B."/>
        </authorList>
    </citation>
    <scope>NUCLEOTIDE SEQUENCE [LARGE SCALE GENOMIC DNA]</scope>
    <source>
        <strain evidence="4 5">YIT 11850</strain>
    </source>
</reference>
<organism evidence="4 5">
    <name type="scientific">Dialister succinatiphilus YIT 11850</name>
    <dbReference type="NCBI Taxonomy" id="742743"/>
    <lineage>
        <taxon>Bacteria</taxon>
        <taxon>Bacillati</taxon>
        <taxon>Bacillota</taxon>
        <taxon>Negativicutes</taxon>
        <taxon>Veillonellales</taxon>
        <taxon>Veillonellaceae</taxon>
        <taxon>Dialister</taxon>
    </lineage>
</organism>
<dbReference type="HOGENOM" id="CLU_1406794_0_0_9"/>
<dbReference type="InterPro" id="IPR000045">
    <property type="entry name" value="Prepilin_IV_endopep_pep"/>
</dbReference>
<feature type="transmembrane region" description="Helical" evidence="2">
    <location>
        <begin position="63"/>
        <end position="82"/>
    </location>
</feature>
<evidence type="ECO:0000256" key="1">
    <source>
        <dbReference type="ARBA" id="ARBA00005801"/>
    </source>
</evidence>
<keyword evidence="2" id="KW-1133">Transmembrane helix</keyword>
<dbReference type="PANTHER" id="PTHR30487">
    <property type="entry name" value="TYPE 4 PREPILIN-LIKE PROTEINS LEADER PEPTIDE-PROCESSING ENZYME"/>
    <property type="match status" value="1"/>
</dbReference>
<feature type="transmembrane region" description="Helical" evidence="2">
    <location>
        <begin position="164"/>
        <end position="182"/>
    </location>
</feature>
<dbReference type="InterPro" id="IPR050882">
    <property type="entry name" value="Prepilin_peptidase/N-MTase"/>
</dbReference>
<feature type="transmembrane region" description="Helical" evidence="2">
    <location>
        <begin position="89"/>
        <end position="107"/>
    </location>
</feature>
<proteinExistence type="inferred from homology"/>
<keyword evidence="2" id="KW-0472">Membrane</keyword>
<evidence type="ECO:0000313" key="5">
    <source>
        <dbReference type="Proteomes" id="UP000003277"/>
    </source>
</evidence>
<comment type="caution">
    <text evidence="4">The sequence shown here is derived from an EMBL/GenBank/DDBJ whole genome shotgun (WGS) entry which is preliminary data.</text>
</comment>
<dbReference type="GO" id="GO:0005886">
    <property type="term" value="C:plasma membrane"/>
    <property type="evidence" value="ECO:0007669"/>
    <property type="project" value="TreeGrafter"/>
</dbReference>
<dbReference type="Gene3D" id="1.20.120.1220">
    <property type="match status" value="1"/>
</dbReference>
<feature type="transmembrane region" description="Helical" evidence="2">
    <location>
        <begin position="24"/>
        <end position="57"/>
    </location>
</feature>
<dbReference type="AlphaFoldDB" id="H1D0C1"/>
<dbReference type="OrthoDB" id="9789291at2"/>
<evidence type="ECO:0000259" key="3">
    <source>
        <dbReference type="Pfam" id="PF01478"/>
    </source>
</evidence>
<dbReference type="RefSeq" id="WP_008859554.1">
    <property type="nucleotide sequence ID" value="NZ_JH591188.1"/>
</dbReference>
<evidence type="ECO:0000313" key="4">
    <source>
        <dbReference type="EMBL" id="EHO63016.1"/>
    </source>
</evidence>
<protein>
    <recommendedName>
        <fullName evidence="3">Prepilin type IV endopeptidase peptidase domain-containing protein</fullName>
    </recommendedName>
</protein>
<feature type="transmembrane region" description="Helical" evidence="2">
    <location>
        <begin position="127"/>
        <end position="152"/>
    </location>
</feature>
<dbReference type="EMBL" id="ADLT01000031">
    <property type="protein sequence ID" value="EHO63016.1"/>
    <property type="molecule type" value="Genomic_DNA"/>
</dbReference>
<keyword evidence="5" id="KW-1185">Reference proteome</keyword>
<dbReference type="Pfam" id="PF01478">
    <property type="entry name" value="Peptidase_A24"/>
    <property type="match status" value="1"/>
</dbReference>
<dbReference type="STRING" id="742743.HMPREF9453_01059"/>
<dbReference type="PATRIC" id="fig|742743.3.peg.1078"/>
<keyword evidence="2" id="KW-0812">Transmembrane</keyword>
<feature type="domain" description="Prepilin type IV endopeptidase peptidase" evidence="3">
    <location>
        <begin position="47"/>
        <end position="146"/>
    </location>
</feature>
<gene>
    <name evidence="4" type="ORF">HMPREF9453_01059</name>
</gene>
<name>H1D0C1_9FIRM</name>